<evidence type="ECO:0000256" key="1">
    <source>
        <dbReference type="SAM" id="Phobius"/>
    </source>
</evidence>
<evidence type="ECO:0000313" key="2">
    <source>
        <dbReference type="EMBL" id="SFP24023.1"/>
    </source>
</evidence>
<organism evidence="2 3">
    <name type="scientific">Ruminobacter amylophilus</name>
    <dbReference type="NCBI Taxonomy" id="867"/>
    <lineage>
        <taxon>Bacteria</taxon>
        <taxon>Pseudomonadati</taxon>
        <taxon>Pseudomonadota</taxon>
        <taxon>Gammaproteobacteria</taxon>
        <taxon>Aeromonadales</taxon>
        <taxon>Succinivibrionaceae</taxon>
        <taxon>Ruminobacter</taxon>
    </lineage>
</organism>
<reference evidence="2 3" key="1">
    <citation type="submission" date="2016-10" db="EMBL/GenBank/DDBJ databases">
        <authorList>
            <person name="Varghese N."/>
            <person name="Submissions S."/>
        </authorList>
    </citation>
    <scope>NUCLEOTIDE SEQUENCE [LARGE SCALE GENOMIC DNA]</scope>
    <source>
        <strain evidence="2 3">DSM 1361</strain>
    </source>
</reference>
<name>A0A662ZHM1_9GAMM</name>
<dbReference type="Proteomes" id="UP000243745">
    <property type="component" value="Unassembled WGS sequence"/>
</dbReference>
<dbReference type="AlphaFoldDB" id="A0A662ZHM1"/>
<dbReference type="RefSeq" id="WP_093141208.1">
    <property type="nucleotide sequence ID" value="NZ_FOXF01000010.1"/>
</dbReference>
<accession>A0A662ZHM1</accession>
<keyword evidence="1" id="KW-0812">Transmembrane</keyword>
<keyword evidence="1" id="KW-1133">Transmembrane helix</keyword>
<dbReference type="EMBL" id="FOXF01000010">
    <property type="protein sequence ID" value="SFP24023.1"/>
    <property type="molecule type" value="Genomic_DNA"/>
</dbReference>
<proteinExistence type="predicted"/>
<evidence type="ECO:0000313" key="3">
    <source>
        <dbReference type="Proteomes" id="UP000243745"/>
    </source>
</evidence>
<sequence length="148" mass="16630">MLEKLKKYAVQALIVLLLLIVYVGIRIFVFPLLGFGKDGDLKTELDIADGTLPFTMEGAGFTFERITYDDALNVTFHVGFTLEKLNNHFDDETLRKAFEENRLNNVFCGMKIVRAVYEQDGTVTARVHGIGHDESVSVPLECTKQATK</sequence>
<keyword evidence="1" id="KW-0472">Membrane</keyword>
<gene>
    <name evidence="2" type="ORF">SAMN02910344_00837</name>
</gene>
<protein>
    <submittedName>
        <fullName evidence="2">Uncharacterized protein</fullName>
    </submittedName>
</protein>
<keyword evidence="3" id="KW-1185">Reference proteome</keyword>
<feature type="transmembrane region" description="Helical" evidence="1">
    <location>
        <begin position="12"/>
        <end position="33"/>
    </location>
</feature>